<keyword evidence="1" id="KW-0677">Repeat</keyword>
<dbReference type="PANTHER" id="PTHR24126">
    <property type="entry name" value="ANKYRIN REPEAT, PH AND SEC7 DOMAIN CONTAINING PROTEIN SECG-RELATED"/>
    <property type="match status" value="1"/>
</dbReference>
<dbReference type="Pfam" id="PF13606">
    <property type="entry name" value="Ank_3"/>
    <property type="match status" value="1"/>
</dbReference>
<dbReference type="SMART" id="SM00248">
    <property type="entry name" value="ANK"/>
    <property type="match status" value="8"/>
</dbReference>
<dbReference type="Pfam" id="PF12796">
    <property type="entry name" value="Ank_2"/>
    <property type="match status" value="2"/>
</dbReference>
<dbReference type="InterPro" id="IPR036365">
    <property type="entry name" value="PGBD-like_sf"/>
</dbReference>
<dbReference type="Proteomes" id="UP000319014">
    <property type="component" value="Unassembled WGS sequence"/>
</dbReference>
<dbReference type="InterPro" id="IPR002477">
    <property type="entry name" value="Peptidoglycan-bd-like"/>
</dbReference>
<evidence type="ECO:0000256" key="3">
    <source>
        <dbReference type="PROSITE-ProRule" id="PRU00023"/>
    </source>
</evidence>
<dbReference type="AlphaFoldDB" id="A0A521FV19"/>
<evidence type="ECO:0000256" key="1">
    <source>
        <dbReference type="ARBA" id="ARBA00022737"/>
    </source>
</evidence>
<reference evidence="6 7" key="1">
    <citation type="submission" date="2017-05" db="EMBL/GenBank/DDBJ databases">
        <authorList>
            <person name="Varghese N."/>
            <person name="Submissions S."/>
        </authorList>
    </citation>
    <scope>NUCLEOTIDE SEQUENCE [LARGE SCALE GENOMIC DNA]</scope>
    <source>
        <strain evidence="6 7">DSM 100094</strain>
    </source>
</reference>
<evidence type="ECO:0000313" key="6">
    <source>
        <dbReference type="EMBL" id="SMP00023.1"/>
    </source>
</evidence>
<dbReference type="PROSITE" id="PS50297">
    <property type="entry name" value="ANK_REP_REGION"/>
    <property type="match status" value="2"/>
</dbReference>
<feature type="chain" id="PRO_5021735243" evidence="4">
    <location>
        <begin position="24"/>
        <end position="666"/>
    </location>
</feature>
<name>A0A521FV19_9RHOB</name>
<evidence type="ECO:0000259" key="5">
    <source>
        <dbReference type="Pfam" id="PF01471"/>
    </source>
</evidence>
<keyword evidence="2 3" id="KW-0040">ANK repeat</keyword>
<dbReference type="InterPro" id="IPR036366">
    <property type="entry name" value="PGBDSf"/>
</dbReference>
<evidence type="ECO:0000256" key="4">
    <source>
        <dbReference type="SAM" id="SignalP"/>
    </source>
</evidence>
<feature type="repeat" description="ANK" evidence="3">
    <location>
        <begin position="339"/>
        <end position="371"/>
    </location>
</feature>
<feature type="signal peptide" evidence="4">
    <location>
        <begin position="1"/>
        <end position="23"/>
    </location>
</feature>
<keyword evidence="7" id="KW-1185">Reference proteome</keyword>
<dbReference type="InterPro" id="IPR002110">
    <property type="entry name" value="Ankyrin_rpt"/>
</dbReference>
<dbReference type="Gene3D" id="1.25.40.20">
    <property type="entry name" value="Ankyrin repeat-containing domain"/>
    <property type="match status" value="3"/>
</dbReference>
<feature type="repeat" description="ANK" evidence="3">
    <location>
        <begin position="247"/>
        <end position="279"/>
    </location>
</feature>
<dbReference type="Pfam" id="PF00023">
    <property type="entry name" value="Ank"/>
    <property type="match status" value="1"/>
</dbReference>
<dbReference type="PANTHER" id="PTHR24126:SF14">
    <property type="entry name" value="ANK_REP_REGION DOMAIN-CONTAINING PROTEIN"/>
    <property type="match status" value="1"/>
</dbReference>
<dbReference type="EMBL" id="FXTK01000056">
    <property type="protein sequence ID" value="SMP00023.1"/>
    <property type="molecule type" value="Genomic_DNA"/>
</dbReference>
<dbReference type="Pfam" id="PF01471">
    <property type="entry name" value="PG_binding_1"/>
    <property type="match status" value="1"/>
</dbReference>
<feature type="domain" description="Peptidoglycan binding-like" evidence="5">
    <location>
        <begin position="525"/>
        <end position="561"/>
    </location>
</feature>
<dbReference type="Gene3D" id="1.10.101.10">
    <property type="entry name" value="PGBD-like superfamily/PGBD"/>
    <property type="match status" value="1"/>
</dbReference>
<dbReference type="SUPFAM" id="SSF47090">
    <property type="entry name" value="PGBD-like"/>
    <property type="match status" value="1"/>
</dbReference>
<evidence type="ECO:0000256" key="2">
    <source>
        <dbReference type="ARBA" id="ARBA00023043"/>
    </source>
</evidence>
<gene>
    <name evidence="6" type="ORF">SAMN06265221_1564</name>
</gene>
<organism evidence="6 7">
    <name type="scientific">Paracoccus laeviglucosivorans</name>
    <dbReference type="NCBI Taxonomy" id="1197861"/>
    <lineage>
        <taxon>Bacteria</taxon>
        <taxon>Pseudomonadati</taxon>
        <taxon>Pseudomonadota</taxon>
        <taxon>Alphaproteobacteria</taxon>
        <taxon>Rhodobacterales</taxon>
        <taxon>Paracoccaceae</taxon>
        <taxon>Paracoccus</taxon>
    </lineage>
</organism>
<dbReference type="InterPro" id="IPR036770">
    <property type="entry name" value="Ankyrin_rpt-contain_sf"/>
</dbReference>
<proteinExistence type="predicted"/>
<protein>
    <submittedName>
        <fullName evidence="6">Peptidoglycan binding domain-containing protein</fullName>
    </submittedName>
</protein>
<dbReference type="PROSITE" id="PS50088">
    <property type="entry name" value="ANK_REPEAT"/>
    <property type="match status" value="2"/>
</dbReference>
<keyword evidence="4" id="KW-0732">Signal</keyword>
<accession>A0A521FV19</accession>
<sequence length="666" mass="69608">MKTRTIGTAVILSFTAPIQPSFAQDVKASQPGFPDEIVELLYNKTNGQGAVENITGKMTPGEKSSFLSYCIESGMPGCLDLALSIGADANAPVGEVTPLAMAIERGNPETVARLVAAGADRSPEAKGNPLNLAIESGNTEIIRSVAENPADVGKALTLMGAETGRNHLITQGLALGAPATAEKFEDTPLVKAITNENIDGAQLLLENGAKASLAQGPALQLAIATGQVDMAAMLIKSGADPNTPGPDGSTPLSLAAAADSLPMVGVLLSLGADPKQRNLDGTSPAEIAAVLGRNEISLKLGGATGLEPVDILGPVMAADPAKLRQALEAGGDPNAISPEGYPILQIAVASGNIEMVKSLLDNGADPTRKARDGSNVMHLLCGTHTDAERLEITGLLIAKGAESLLTEPNDKGRSPIVAAAPCAPWLQLLKDKSLIGHADEDGTTLAIAAAISKNITMLAAIERIQVELGDGVDLYATPEGISMGDIMRINFLGGMLLAPNDRPIRFNARLVPISGDRPGFGLPESEVIAMQTSLKEWGYYSGKIDGDMGAGTATALAEFLQNRALELDISRDHLIHKGLAIQTVQFNDKKTRMKSDSCEISSHRDNLPNGVIYGIACKNPISYSPHWTSNGVVYLEHGNGKRELIITGQEGWSSKSALRYGLKSNN</sequence>
<dbReference type="SUPFAM" id="SSF48403">
    <property type="entry name" value="Ankyrin repeat"/>
    <property type="match status" value="1"/>
</dbReference>
<evidence type="ECO:0000313" key="7">
    <source>
        <dbReference type="Proteomes" id="UP000319014"/>
    </source>
</evidence>